<dbReference type="PANTHER" id="PTHR31862:SF1">
    <property type="entry name" value="UPF0261 DOMAIN PROTEIN (AFU_ORTHOLOGUE AFUA_1G10120)"/>
    <property type="match status" value="1"/>
</dbReference>
<gene>
    <name evidence="5" type="ORF">JOF55_000655</name>
</gene>
<dbReference type="InterPro" id="IPR056778">
    <property type="entry name" value="UPF0261_C"/>
</dbReference>
<accession>A0AAE4CK83</accession>
<name>A0AAE4CK83_9ACTN</name>
<keyword evidence="6" id="KW-1185">Reference proteome</keyword>
<protein>
    <recommendedName>
        <fullName evidence="1">UPF0261 protein JOF55_000655</fullName>
    </recommendedName>
</protein>
<sequence>MGSAYVVGTFDTKGTELRHVAELVRSTGHSVVAVDLSTGENPDAPDSPATTGTSTDPSITAAEVATHHPEGVAAVFTGERGSAVTAMTEAFERFLASRTDVDGILGLGGSGGTALVAPAMRALPVGIPKFLVSTVASGDVSTYVDAADIAMFPSVTDVAGLNRISRRVLANAAHALAGAMAHPVPEDESKPAVTLSMFGVTTPCVTSVAEQLAADYDPLVFHATGTGGRAMDKLVDDGLVTAVLDITTTEVCDLIAGGVMSAGPQRLDAIAWSGVPYVGSCGALDMVNFGSRETVPDRYRERNLYVHNPQVTLMRTTPEECRRIGEFLAAKLNACAGPVRFLLPEGGVSLLDAPGQPFHDPEADAALFETLEREVQQNGNRLISRSRYNVNDPEFVAELLAAFHEVVGP</sequence>
<feature type="domain" description="UPF0261" evidence="4">
    <location>
        <begin position="190"/>
        <end position="406"/>
    </location>
</feature>
<organism evidence="5 6">
    <name type="scientific">Haloactinomyces albus</name>
    <dbReference type="NCBI Taxonomy" id="1352928"/>
    <lineage>
        <taxon>Bacteria</taxon>
        <taxon>Bacillati</taxon>
        <taxon>Actinomycetota</taxon>
        <taxon>Actinomycetes</taxon>
        <taxon>Actinopolysporales</taxon>
        <taxon>Actinopolysporaceae</taxon>
        <taxon>Haloactinomyces</taxon>
    </lineage>
</organism>
<dbReference type="InterPro" id="IPR044122">
    <property type="entry name" value="UPF0261_N"/>
</dbReference>
<evidence type="ECO:0000313" key="5">
    <source>
        <dbReference type="EMBL" id="MDR7300474.1"/>
    </source>
</evidence>
<dbReference type="InterPro" id="IPR051353">
    <property type="entry name" value="Tobamovirus_resist_UPF0261"/>
</dbReference>
<evidence type="ECO:0000256" key="2">
    <source>
        <dbReference type="SAM" id="MobiDB-lite"/>
    </source>
</evidence>
<dbReference type="PANTHER" id="PTHR31862">
    <property type="entry name" value="UPF0261 DOMAIN PROTEIN (AFU_ORTHOLOGUE AFUA_1G10120)"/>
    <property type="match status" value="1"/>
</dbReference>
<feature type="compositionally biased region" description="Polar residues" evidence="2">
    <location>
        <begin position="48"/>
        <end position="57"/>
    </location>
</feature>
<feature type="domain" description="UPF0261" evidence="3">
    <location>
        <begin position="4"/>
        <end position="181"/>
    </location>
</feature>
<dbReference type="Pfam" id="PF06792">
    <property type="entry name" value="UPF0261"/>
    <property type="match status" value="1"/>
</dbReference>
<comment type="caution">
    <text evidence="5">The sequence shown here is derived from an EMBL/GenBank/DDBJ whole genome shotgun (WGS) entry which is preliminary data.</text>
</comment>
<dbReference type="NCBIfam" id="NF002673">
    <property type="entry name" value="PRK02399.1-1"/>
    <property type="match status" value="1"/>
</dbReference>
<comment type="similarity">
    <text evidence="1">Belongs to the UPF0261 family.</text>
</comment>
<dbReference type="Gene3D" id="3.40.50.12020">
    <property type="entry name" value="Uncharacterised protein family UPF0261, NN domain"/>
    <property type="match status" value="1"/>
</dbReference>
<evidence type="ECO:0000313" key="6">
    <source>
        <dbReference type="Proteomes" id="UP001180845"/>
    </source>
</evidence>
<dbReference type="NCBIfam" id="NF002674">
    <property type="entry name" value="PRK02399.1-2"/>
    <property type="match status" value="1"/>
</dbReference>
<evidence type="ECO:0000259" key="4">
    <source>
        <dbReference type="Pfam" id="PF23189"/>
    </source>
</evidence>
<dbReference type="InterPro" id="IPR008322">
    <property type="entry name" value="UPF0261"/>
</dbReference>
<proteinExistence type="inferred from homology"/>
<reference evidence="5" key="1">
    <citation type="submission" date="2023-07" db="EMBL/GenBank/DDBJ databases">
        <title>Sequencing the genomes of 1000 actinobacteria strains.</title>
        <authorList>
            <person name="Klenk H.-P."/>
        </authorList>
    </citation>
    <scope>NUCLEOTIDE SEQUENCE</scope>
    <source>
        <strain evidence="5">DSM 45977</strain>
    </source>
</reference>
<dbReference type="EMBL" id="JAVDXW010000001">
    <property type="protein sequence ID" value="MDR7300474.1"/>
    <property type="molecule type" value="Genomic_DNA"/>
</dbReference>
<evidence type="ECO:0000259" key="3">
    <source>
        <dbReference type="Pfam" id="PF06792"/>
    </source>
</evidence>
<dbReference type="Proteomes" id="UP001180845">
    <property type="component" value="Unassembled WGS sequence"/>
</dbReference>
<dbReference type="CDD" id="cd15488">
    <property type="entry name" value="Tm-1-like"/>
    <property type="match status" value="1"/>
</dbReference>
<evidence type="ECO:0000256" key="1">
    <source>
        <dbReference type="HAMAP-Rule" id="MF_00677"/>
    </source>
</evidence>
<feature type="region of interest" description="Disordered" evidence="2">
    <location>
        <begin position="36"/>
        <end position="57"/>
    </location>
</feature>
<dbReference type="RefSeq" id="WP_310269293.1">
    <property type="nucleotide sequence ID" value="NZ_JAVDXW010000001.1"/>
</dbReference>
<dbReference type="PIRSF" id="PIRSF033271">
    <property type="entry name" value="UCP033271"/>
    <property type="match status" value="1"/>
</dbReference>
<dbReference type="Pfam" id="PF23189">
    <property type="entry name" value="UPF0261_C"/>
    <property type="match status" value="1"/>
</dbReference>
<dbReference type="Gene3D" id="3.40.50.12030">
    <property type="entry name" value="Uncharacterised protein family UPF0261, NC domain"/>
    <property type="match status" value="1"/>
</dbReference>
<dbReference type="AlphaFoldDB" id="A0AAE4CK83"/>
<dbReference type="HAMAP" id="MF_00677">
    <property type="entry name" value="UPF0261"/>
    <property type="match status" value="1"/>
</dbReference>